<reference evidence="2 3" key="1">
    <citation type="submission" date="2014-09" db="EMBL/GenBank/DDBJ databases">
        <title>Sporocytophaga myxococcoides PG-01 genome sequencing.</title>
        <authorList>
            <person name="Liu L."/>
            <person name="Gao P.J."/>
            <person name="Chen G.J."/>
            <person name="Wang L.S."/>
        </authorList>
    </citation>
    <scope>NUCLEOTIDE SEQUENCE [LARGE SCALE GENOMIC DNA]</scope>
    <source>
        <strain evidence="2 3">PG-01</strain>
    </source>
</reference>
<dbReference type="Proteomes" id="UP000030185">
    <property type="component" value="Unassembled WGS sequence"/>
</dbReference>
<keyword evidence="1" id="KW-1133">Transmembrane helix</keyword>
<sequence>MVKLPGFIRRWPELWSVPIASVIFVLSPFVIWYLNPGAGSYDLGVIQRPIFAAACMIFFNGIIFLALKFNWFADYNYYKASEEPNQITDFKNLTAWQRSILFFARFFCLFWLMVEILKAI</sequence>
<feature type="transmembrane region" description="Helical" evidence="1">
    <location>
        <begin position="100"/>
        <end position="117"/>
    </location>
</feature>
<comment type="caution">
    <text evidence="2">The sequence shown here is derived from an EMBL/GenBank/DDBJ whole genome shotgun (WGS) entry which is preliminary data.</text>
</comment>
<evidence type="ECO:0000313" key="3">
    <source>
        <dbReference type="Proteomes" id="UP000030185"/>
    </source>
</evidence>
<protein>
    <submittedName>
        <fullName evidence="2">Uncharacterized protein</fullName>
    </submittedName>
</protein>
<evidence type="ECO:0000256" key="1">
    <source>
        <dbReference type="SAM" id="Phobius"/>
    </source>
</evidence>
<evidence type="ECO:0000313" key="2">
    <source>
        <dbReference type="EMBL" id="GAL83408.1"/>
    </source>
</evidence>
<feature type="transmembrane region" description="Helical" evidence="1">
    <location>
        <begin position="46"/>
        <end position="67"/>
    </location>
</feature>
<keyword evidence="1" id="KW-0472">Membrane</keyword>
<dbReference type="EMBL" id="BBLT01000001">
    <property type="protein sequence ID" value="GAL83408.1"/>
    <property type="molecule type" value="Genomic_DNA"/>
</dbReference>
<keyword evidence="3" id="KW-1185">Reference proteome</keyword>
<dbReference type="AlphaFoldDB" id="A0A098LB51"/>
<name>A0A098LB51_9BACT</name>
<dbReference type="STRING" id="153721.MYP_635"/>
<accession>A0A098LB51</accession>
<gene>
    <name evidence="2" type="ORF">MYP_635</name>
</gene>
<proteinExistence type="predicted"/>
<dbReference type="RefSeq" id="WP_197059997.1">
    <property type="nucleotide sequence ID" value="NZ_BBLT01000001.1"/>
</dbReference>
<keyword evidence="1" id="KW-0812">Transmembrane</keyword>
<organism evidence="2 3">
    <name type="scientific">Sporocytophaga myxococcoides</name>
    <dbReference type="NCBI Taxonomy" id="153721"/>
    <lineage>
        <taxon>Bacteria</taxon>
        <taxon>Pseudomonadati</taxon>
        <taxon>Bacteroidota</taxon>
        <taxon>Cytophagia</taxon>
        <taxon>Cytophagales</taxon>
        <taxon>Cytophagaceae</taxon>
        <taxon>Sporocytophaga</taxon>
    </lineage>
</organism>
<feature type="transmembrane region" description="Helical" evidence="1">
    <location>
        <begin position="15"/>
        <end position="34"/>
    </location>
</feature>